<dbReference type="EMBL" id="AWSD01000161">
    <property type="protein sequence ID" value="ERH18679.1"/>
    <property type="molecule type" value="Genomic_DNA"/>
</dbReference>
<protein>
    <submittedName>
        <fullName evidence="1">Uncharacterized protein</fullName>
    </submittedName>
</protein>
<dbReference type="Proteomes" id="UP000016498">
    <property type="component" value="Unassembled WGS sequence"/>
</dbReference>
<dbReference type="AlphaFoldDB" id="U1Q9D9"/>
<gene>
    <name evidence="1" type="ORF">HMPREF1549_01644</name>
</gene>
<accession>U1Q9D9</accession>
<sequence>MGEKYVPDAEVRRRSERWAVRRMEERLMTAESSCGRLREAPGYLR</sequence>
<organism evidence="1 2">
    <name type="scientific">Actinomyces johnsonii F0510</name>
    <dbReference type="NCBI Taxonomy" id="1227262"/>
    <lineage>
        <taxon>Bacteria</taxon>
        <taxon>Bacillati</taxon>
        <taxon>Actinomycetota</taxon>
        <taxon>Actinomycetes</taxon>
        <taxon>Actinomycetales</taxon>
        <taxon>Actinomycetaceae</taxon>
        <taxon>Actinomyces</taxon>
    </lineage>
</organism>
<name>U1Q9D9_9ACTO</name>
<evidence type="ECO:0000313" key="1">
    <source>
        <dbReference type="EMBL" id="ERH18679.1"/>
    </source>
</evidence>
<reference evidence="1 2" key="1">
    <citation type="submission" date="2013-06" db="EMBL/GenBank/DDBJ databases">
        <authorList>
            <person name="Weinstock G."/>
            <person name="Sodergren E."/>
            <person name="Lobos E.A."/>
            <person name="Fulton L."/>
            <person name="Fulton R."/>
            <person name="Courtney L."/>
            <person name="Fronick C."/>
            <person name="O'Laughlin M."/>
            <person name="Godfrey J."/>
            <person name="Wilson R.M."/>
            <person name="Miner T."/>
            <person name="Farmer C."/>
            <person name="Delehaunty K."/>
            <person name="Cordes M."/>
            <person name="Minx P."/>
            <person name="Tomlinson C."/>
            <person name="Chen J."/>
            <person name="Wollam A."/>
            <person name="Pepin K.H."/>
            <person name="Bhonagiri V."/>
            <person name="Zhang X."/>
            <person name="Warren W."/>
            <person name="Mitreva M."/>
            <person name="Mardis E.R."/>
            <person name="Wilson R.K."/>
        </authorList>
    </citation>
    <scope>NUCLEOTIDE SEQUENCE [LARGE SCALE GENOMIC DNA]</scope>
    <source>
        <strain evidence="1 2">F0510</strain>
    </source>
</reference>
<proteinExistence type="predicted"/>
<dbReference type="HOGENOM" id="CLU_3195064_0_0_11"/>
<evidence type="ECO:0000313" key="2">
    <source>
        <dbReference type="Proteomes" id="UP000016498"/>
    </source>
</evidence>
<comment type="caution">
    <text evidence="1">The sequence shown here is derived from an EMBL/GenBank/DDBJ whole genome shotgun (WGS) entry which is preliminary data.</text>
</comment>